<keyword evidence="2" id="KW-0472">Membrane</keyword>
<dbReference type="EMBL" id="LFYR01001330">
    <property type="protein sequence ID" value="KMZ62738.1"/>
    <property type="molecule type" value="Genomic_DNA"/>
</dbReference>
<accession>A0A0K9P189</accession>
<gene>
    <name evidence="3" type="ORF">ZOSMA_44G01410</name>
</gene>
<keyword evidence="2" id="KW-1133">Transmembrane helix</keyword>
<evidence type="ECO:0000256" key="1">
    <source>
        <dbReference type="SAM" id="MobiDB-lite"/>
    </source>
</evidence>
<feature type="transmembrane region" description="Helical" evidence="2">
    <location>
        <begin position="6"/>
        <end position="25"/>
    </location>
</feature>
<evidence type="ECO:0000256" key="2">
    <source>
        <dbReference type="SAM" id="Phobius"/>
    </source>
</evidence>
<name>A0A0K9P189_ZOSMR</name>
<dbReference type="Proteomes" id="UP000036987">
    <property type="component" value="Unassembled WGS sequence"/>
</dbReference>
<evidence type="ECO:0000313" key="4">
    <source>
        <dbReference type="Proteomes" id="UP000036987"/>
    </source>
</evidence>
<feature type="region of interest" description="Disordered" evidence="1">
    <location>
        <begin position="88"/>
        <end position="122"/>
    </location>
</feature>
<keyword evidence="4" id="KW-1185">Reference proteome</keyword>
<keyword evidence="2" id="KW-0812">Transmembrane</keyword>
<organism evidence="3 4">
    <name type="scientific">Zostera marina</name>
    <name type="common">Eelgrass</name>
    <dbReference type="NCBI Taxonomy" id="29655"/>
    <lineage>
        <taxon>Eukaryota</taxon>
        <taxon>Viridiplantae</taxon>
        <taxon>Streptophyta</taxon>
        <taxon>Embryophyta</taxon>
        <taxon>Tracheophyta</taxon>
        <taxon>Spermatophyta</taxon>
        <taxon>Magnoliopsida</taxon>
        <taxon>Liliopsida</taxon>
        <taxon>Zosteraceae</taxon>
        <taxon>Zostera</taxon>
    </lineage>
</organism>
<comment type="caution">
    <text evidence="3">The sequence shown here is derived from an EMBL/GenBank/DDBJ whole genome shotgun (WGS) entry which is preliminary data.</text>
</comment>
<dbReference type="AlphaFoldDB" id="A0A0K9P189"/>
<protein>
    <submittedName>
        <fullName evidence="3">Uncharacterized protein</fullName>
    </submittedName>
</protein>
<proteinExistence type="predicted"/>
<reference evidence="4" key="1">
    <citation type="journal article" date="2016" name="Nature">
        <title>The genome of the seagrass Zostera marina reveals angiosperm adaptation to the sea.</title>
        <authorList>
            <person name="Olsen J.L."/>
            <person name="Rouze P."/>
            <person name="Verhelst B."/>
            <person name="Lin Y.-C."/>
            <person name="Bayer T."/>
            <person name="Collen J."/>
            <person name="Dattolo E."/>
            <person name="De Paoli E."/>
            <person name="Dittami S."/>
            <person name="Maumus F."/>
            <person name="Michel G."/>
            <person name="Kersting A."/>
            <person name="Lauritano C."/>
            <person name="Lohaus R."/>
            <person name="Toepel M."/>
            <person name="Tonon T."/>
            <person name="Vanneste K."/>
            <person name="Amirebrahimi M."/>
            <person name="Brakel J."/>
            <person name="Bostroem C."/>
            <person name="Chovatia M."/>
            <person name="Grimwood J."/>
            <person name="Jenkins J.W."/>
            <person name="Jueterbock A."/>
            <person name="Mraz A."/>
            <person name="Stam W.T."/>
            <person name="Tice H."/>
            <person name="Bornberg-Bauer E."/>
            <person name="Green P.J."/>
            <person name="Pearson G.A."/>
            <person name="Procaccini G."/>
            <person name="Duarte C.M."/>
            <person name="Schmutz J."/>
            <person name="Reusch T.B.H."/>
            <person name="Van de Peer Y."/>
        </authorList>
    </citation>
    <scope>NUCLEOTIDE SEQUENCE [LARGE SCALE GENOMIC DNA]</scope>
    <source>
        <strain evidence="4">cv. Finnish</strain>
    </source>
</reference>
<evidence type="ECO:0000313" key="3">
    <source>
        <dbReference type="EMBL" id="KMZ62738.1"/>
    </source>
</evidence>
<sequence>MLHVDVVLLNAISVFILIDILMSLFKKMAHKRRAPVASTSAPNLPCKLDVPCFYPSCLVDPRHQADHQRNEDAHARDALHRAFGDVNLDPSRVGKNPSNPHVILSSLDTGDEPQASYDDQGNFRSSEAVRGSIRGFFFLQIVR</sequence>